<organism evidence="1 2">
    <name type="scientific">Platanthera guangdongensis</name>
    <dbReference type="NCBI Taxonomy" id="2320717"/>
    <lineage>
        <taxon>Eukaryota</taxon>
        <taxon>Viridiplantae</taxon>
        <taxon>Streptophyta</taxon>
        <taxon>Embryophyta</taxon>
        <taxon>Tracheophyta</taxon>
        <taxon>Spermatophyta</taxon>
        <taxon>Magnoliopsida</taxon>
        <taxon>Liliopsida</taxon>
        <taxon>Asparagales</taxon>
        <taxon>Orchidaceae</taxon>
        <taxon>Orchidoideae</taxon>
        <taxon>Orchideae</taxon>
        <taxon>Orchidinae</taxon>
        <taxon>Platanthera</taxon>
    </lineage>
</organism>
<dbReference type="EMBL" id="JBBWWR010000018">
    <property type="protein sequence ID" value="KAK8943348.1"/>
    <property type="molecule type" value="Genomic_DNA"/>
</dbReference>
<sequence>MLIEKRTCARRRSGQGNSTTLSELEHEKRISLLSFSCFSPIASEQFTSLEIVNRGLLPLSSPGRNFFRSRRNVQIRIFDAICELVAALWIHSLRRSGSRKGFGDLPALGFFHSPLEKSRKPIAESNIFKSKLHRSLVSSDLKPIETFPLQQVSSVADLFFISVSVPIFLLGCRSEGNYGNRPLELRYGRLWY</sequence>
<comment type="caution">
    <text evidence="1">The sequence shown here is derived from an EMBL/GenBank/DDBJ whole genome shotgun (WGS) entry which is preliminary data.</text>
</comment>
<protein>
    <recommendedName>
        <fullName evidence="3">Maturase K</fullName>
    </recommendedName>
</protein>
<evidence type="ECO:0000313" key="1">
    <source>
        <dbReference type="EMBL" id="KAK8943348.1"/>
    </source>
</evidence>
<evidence type="ECO:0008006" key="3">
    <source>
        <dbReference type="Google" id="ProtNLM"/>
    </source>
</evidence>
<keyword evidence="2" id="KW-1185">Reference proteome</keyword>
<dbReference type="Proteomes" id="UP001412067">
    <property type="component" value="Unassembled WGS sequence"/>
</dbReference>
<reference evidence="1 2" key="1">
    <citation type="journal article" date="2022" name="Nat. Plants">
        <title>Genomes of leafy and leafless Platanthera orchids illuminate the evolution of mycoheterotrophy.</title>
        <authorList>
            <person name="Li M.H."/>
            <person name="Liu K.W."/>
            <person name="Li Z."/>
            <person name="Lu H.C."/>
            <person name="Ye Q.L."/>
            <person name="Zhang D."/>
            <person name="Wang J.Y."/>
            <person name="Li Y.F."/>
            <person name="Zhong Z.M."/>
            <person name="Liu X."/>
            <person name="Yu X."/>
            <person name="Liu D.K."/>
            <person name="Tu X.D."/>
            <person name="Liu B."/>
            <person name="Hao Y."/>
            <person name="Liao X.Y."/>
            <person name="Jiang Y.T."/>
            <person name="Sun W.H."/>
            <person name="Chen J."/>
            <person name="Chen Y.Q."/>
            <person name="Ai Y."/>
            <person name="Zhai J.W."/>
            <person name="Wu S.S."/>
            <person name="Zhou Z."/>
            <person name="Hsiao Y.Y."/>
            <person name="Wu W.L."/>
            <person name="Chen Y.Y."/>
            <person name="Lin Y.F."/>
            <person name="Hsu J.L."/>
            <person name="Li C.Y."/>
            <person name="Wang Z.W."/>
            <person name="Zhao X."/>
            <person name="Zhong W.Y."/>
            <person name="Ma X.K."/>
            <person name="Ma L."/>
            <person name="Huang J."/>
            <person name="Chen G.Z."/>
            <person name="Huang M.Z."/>
            <person name="Huang L."/>
            <person name="Peng D.H."/>
            <person name="Luo Y.B."/>
            <person name="Zou S.Q."/>
            <person name="Chen S.P."/>
            <person name="Lan S."/>
            <person name="Tsai W.C."/>
            <person name="Van de Peer Y."/>
            <person name="Liu Z.J."/>
        </authorList>
    </citation>
    <scope>NUCLEOTIDE SEQUENCE [LARGE SCALE GENOMIC DNA]</scope>
    <source>
        <strain evidence="1">Lor288</strain>
    </source>
</reference>
<gene>
    <name evidence="1" type="ORF">KSP40_PGU015490</name>
</gene>
<evidence type="ECO:0000313" key="2">
    <source>
        <dbReference type="Proteomes" id="UP001412067"/>
    </source>
</evidence>
<name>A0ABR2LJV6_9ASPA</name>
<proteinExistence type="predicted"/>
<accession>A0ABR2LJV6</accession>